<gene>
    <name evidence="1" type="ORF">SDC9_142784</name>
</gene>
<sequence length="96" mass="10685">MRVVDDHAATVRDHEIVNHRPESVSPRHGCAHVDAVFVQHRAAVAIEIAAGEETARRSNVQVDVVVRKTVMFGVWGFHEARRRIGENPFPLIGGEN</sequence>
<organism evidence="1">
    <name type="scientific">bioreactor metagenome</name>
    <dbReference type="NCBI Taxonomy" id="1076179"/>
    <lineage>
        <taxon>unclassified sequences</taxon>
        <taxon>metagenomes</taxon>
        <taxon>ecological metagenomes</taxon>
    </lineage>
</organism>
<reference evidence="1" key="1">
    <citation type="submission" date="2019-08" db="EMBL/GenBank/DDBJ databases">
        <authorList>
            <person name="Kucharzyk K."/>
            <person name="Murdoch R.W."/>
            <person name="Higgins S."/>
            <person name="Loffler F."/>
        </authorList>
    </citation>
    <scope>NUCLEOTIDE SEQUENCE</scope>
</reference>
<comment type="caution">
    <text evidence="1">The sequence shown here is derived from an EMBL/GenBank/DDBJ whole genome shotgun (WGS) entry which is preliminary data.</text>
</comment>
<proteinExistence type="predicted"/>
<name>A0A645E255_9ZZZZ</name>
<evidence type="ECO:0000313" key="1">
    <source>
        <dbReference type="EMBL" id="MPM95629.1"/>
    </source>
</evidence>
<dbReference type="EMBL" id="VSSQ01042104">
    <property type="protein sequence ID" value="MPM95629.1"/>
    <property type="molecule type" value="Genomic_DNA"/>
</dbReference>
<dbReference type="AlphaFoldDB" id="A0A645E255"/>
<protein>
    <submittedName>
        <fullName evidence="1">Uncharacterized protein</fullName>
    </submittedName>
</protein>
<accession>A0A645E255</accession>